<dbReference type="SUPFAM" id="SSF53218">
    <property type="entry name" value="Molybdenum cofactor biosynthesis proteins"/>
    <property type="match status" value="1"/>
</dbReference>
<dbReference type="Pfam" id="PF03454">
    <property type="entry name" value="MoeA_C"/>
    <property type="match status" value="1"/>
</dbReference>
<keyword evidence="7" id="KW-0479">Metal-binding</keyword>
<dbReference type="RefSeq" id="WP_244686055.1">
    <property type="nucleotide sequence ID" value="NZ_CP095043.1"/>
</dbReference>
<dbReference type="Pfam" id="PF00994">
    <property type="entry name" value="MoCF_biosynth"/>
    <property type="match status" value="1"/>
</dbReference>
<reference evidence="9 10" key="1">
    <citation type="submission" date="2022-04" db="EMBL/GenBank/DDBJ databases">
        <title>Leucobacter sp. isolated from rhizosphere of onion.</title>
        <authorList>
            <person name="Won M."/>
            <person name="Lee C.-M."/>
            <person name="Woen H.-Y."/>
            <person name="Kwon S.-W."/>
        </authorList>
    </citation>
    <scope>NUCLEOTIDE SEQUENCE [LARGE SCALE GENOMIC DNA]</scope>
    <source>
        <strain evidence="9 10">H25R-14</strain>
    </source>
</reference>
<dbReference type="InterPro" id="IPR005110">
    <property type="entry name" value="MoeA_linker/N"/>
</dbReference>
<feature type="domain" description="MoaB/Mog" evidence="8">
    <location>
        <begin position="187"/>
        <end position="331"/>
    </location>
</feature>
<comment type="pathway">
    <text evidence="2 7">Cofactor biosynthesis; molybdopterin biosynthesis.</text>
</comment>
<sequence length="422" mass="43601">MRITVEEHLRWILERVEPLPIGELPLSLALGRTLAEEVCARHSLPLWDNSAMDGYAVRAADLATASADAPVRLAVRGEVLAGSAADPAIPSGSAVRIMTGAPLPAQADAVVPVEQTRGDREGRPWAEESVQVLAAVPVGANVRRRGEDTAAGAVLATAGAMLTAGRAAALAAAGVAGVRVHASPRVVVIATGSELRAPGETLARGQIPESNSLLIAGLLRELGIETERVDHTSDDPSALAEELRMLAGTCDAVITTGGVGPGTHDVVRIALEREPGVRAVRVAVRPGQPQCVGRLRPAATGAPGAFIFALPGNPVSAAASFELFVRPALLAMQGRRDVHRLRLTARASRDWRGAPDRLQVLPVVISNDDAVPGALVCTPAVNPRGVSHAVGGHGAANGYALVEVERGDVRAGEPVTVVVMSP</sequence>
<keyword evidence="10" id="KW-1185">Reference proteome</keyword>
<gene>
    <name evidence="9" type="ORF">MUN76_00115</name>
</gene>
<dbReference type="Gene3D" id="2.170.190.11">
    <property type="entry name" value="Molybdopterin biosynthesis moea protein, domain 3"/>
    <property type="match status" value="1"/>
</dbReference>
<dbReference type="Gene3D" id="2.40.340.10">
    <property type="entry name" value="MoeA, C-terminal, domain IV"/>
    <property type="match status" value="1"/>
</dbReference>
<evidence type="ECO:0000256" key="4">
    <source>
        <dbReference type="ARBA" id="ARBA00022505"/>
    </source>
</evidence>
<dbReference type="InterPro" id="IPR001453">
    <property type="entry name" value="MoaB/Mog_dom"/>
</dbReference>
<proteinExistence type="inferred from homology"/>
<protein>
    <recommendedName>
        <fullName evidence="7">Molybdopterin molybdenumtransferase</fullName>
        <ecNumber evidence="7">2.10.1.1</ecNumber>
    </recommendedName>
</protein>
<dbReference type="PANTHER" id="PTHR10192">
    <property type="entry name" value="MOLYBDOPTERIN BIOSYNTHESIS PROTEIN"/>
    <property type="match status" value="1"/>
</dbReference>
<dbReference type="InterPro" id="IPR036688">
    <property type="entry name" value="MoeA_C_domain_IV_sf"/>
</dbReference>
<dbReference type="Gene3D" id="3.90.105.10">
    <property type="entry name" value="Molybdopterin biosynthesis moea protein, domain 2"/>
    <property type="match status" value="1"/>
</dbReference>
<comment type="cofactor">
    <cofactor evidence="7">
        <name>Mg(2+)</name>
        <dbReference type="ChEBI" id="CHEBI:18420"/>
    </cofactor>
</comment>
<dbReference type="SUPFAM" id="SSF63882">
    <property type="entry name" value="MoeA N-terminal region -like"/>
    <property type="match status" value="1"/>
</dbReference>
<dbReference type="InterPro" id="IPR036135">
    <property type="entry name" value="MoeA_linker/N_sf"/>
</dbReference>
<evidence type="ECO:0000256" key="2">
    <source>
        <dbReference type="ARBA" id="ARBA00005046"/>
    </source>
</evidence>
<evidence type="ECO:0000313" key="9">
    <source>
        <dbReference type="EMBL" id="UOQ60430.1"/>
    </source>
</evidence>
<dbReference type="Pfam" id="PF03453">
    <property type="entry name" value="MoeA_N"/>
    <property type="match status" value="1"/>
</dbReference>
<dbReference type="InterPro" id="IPR005111">
    <property type="entry name" value="MoeA_C_domain_IV"/>
</dbReference>
<keyword evidence="4 7" id="KW-0500">Molybdenum</keyword>
<keyword evidence="7" id="KW-0460">Magnesium</keyword>
<evidence type="ECO:0000256" key="1">
    <source>
        <dbReference type="ARBA" id="ARBA00002901"/>
    </source>
</evidence>
<dbReference type="NCBIfam" id="NF045515">
    <property type="entry name" value="Glp_gephyrin"/>
    <property type="match status" value="1"/>
</dbReference>
<dbReference type="Proteomes" id="UP000831775">
    <property type="component" value="Chromosome"/>
</dbReference>
<keyword evidence="7" id="KW-0808">Transferase</keyword>
<comment type="catalytic activity">
    <reaction evidence="6">
        <text>adenylyl-molybdopterin + molybdate = Mo-molybdopterin + AMP + H(+)</text>
        <dbReference type="Rhea" id="RHEA:35047"/>
        <dbReference type="ChEBI" id="CHEBI:15378"/>
        <dbReference type="ChEBI" id="CHEBI:36264"/>
        <dbReference type="ChEBI" id="CHEBI:62727"/>
        <dbReference type="ChEBI" id="CHEBI:71302"/>
        <dbReference type="ChEBI" id="CHEBI:456215"/>
        <dbReference type="EC" id="2.10.1.1"/>
    </reaction>
</comment>
<name>A0ABY4FVX1_9MICO</name>
<dbReference type="EMBL" id="CP095043">
    <property type="protein sequence ID" value="UOQ60430.1"/>
    <property type="molecule type" value="Genomic_DNA"/>
</dbReference>
<evidence type="ECO:0000256" key="6">
    <source>
        <dbReference type="ARBA" id="ARBA00047317"/>
    </source>
</evidence>
<evidence type="ECO:0000256" key="3">
    <source>
        <dbReference type="ARBA" id="ARBA00010763"/>
    </source>
</evidence>
<dbReference type="CDD" id="cd00887">
    <property type="entry name" value="MoeA"/>
    <property type="match status" value="1"/>
</dbReference>
<evidence type="ECO:0000313" key="10">
    <source>
        <dbReference type="Proteomes" id="UP000831775"/>
    </source>
</evidence>
<keyword evidence="5 7" id="KW-0501">Molybdenum cofactor biosynthesis</keyword>
<accession>A0ABY4FVX1</accession>
<organism evidence="9 10">
    <name type="scientific">Leucobacter rhizosphaerae</name>
    <dbReference type="NCBI Taxonomy" id="2932245"/>
    <lineage>
        <taxon>Bacteria</taxon>
        <taxon>Bacillati</taxon>
        <taxon>Actinomycetota</taxon>
        <taxon>Actinomycetes</taxon>
        <taxon>Micrococcales</taxon>
        <taxon>Microbacteriaceae</taxon>
        <taxon>Leucobacter</taxon>
    </lineage>
</organism>
<dbReference type="Gene3D" id="3.40.980.10">
    <property type="entry name" value="MoaB/Mog-like domain"/>
    <property type="match status" value="1"/>
</dbReference>
<dbReference type="SUPFAM" id="SSF63867">
    <property type="entry name" value="MoeA C-terminal domain-like"/>
    <property type="match status" value="1"/>
</dbReference>
<evidence type="ECO:0000259" key="8">
    <source>
        <dbReference type="SMART" id="SM00852"/>
    </source>
</evidence>
<dbReference type="SMART" id="SM00852">
    <property type="entry name" value="MoCF_biosynth"/>
    <property type="match status" value="1"/>
</dbReference>
<evidence type="ECO:0000256" key="7">
    <source>
        <dbReference type="RuleBase" id="RU365090"/>
    </source>
</evidence>
<comment type="similarity">
    <text evidence="3 7">Belongs to the MoeA family.</text>
</comment>
<dbReference type="InterPro" id="IPR038987">
    <property type="entry name" value="MoeA-like"/>
</dbReference>
<dbReference type="EC" id="2.10.1.1" evidence="7"/>
<evidence type="ECO:0000256" key="5">
    <source>
        <dbReference type="ARBA" id="ARBA00023150"/>
    </source>
</evidence>
<comment type="function">
    <text evidence="1 7">Catalyzes the insertion of molybdate into adenylated molybdopterin with the concomitant release of AMP.</text>
</comment>
<dbReference type="InterPro" id="IPR036425">
    <property type="entry name" value="MoaB/Mog-like_dom_sf"/>
</dbReference>
<dbReference type="PANTHER" id="PTHR10192:SF5">
    <property type="entry name" value="GEPHYRIN"/>
    <property type="match status" value="1"/>
</dbReference>